<gene>
    <name evidence="1" type="ORF">KIH74_17065</name>
</gene>
<organism evidence="1 2">
    <name type="scientific">Kineosporia corallincola</name>
    <dbReference type="NCBI Taxonomy" id="2835133"/>
    <lineage>
        <taxon>Bacteria</taxon>
        <taxon>Bacillati</taxon>
        <taxon>Actinomycetota</taxon>
        <taxon>Actinomycetes</taxon>
        <taxon>Kineosporiales</taxon>
        <taxon>Kineosporiaceae</taxon>
        <taxon>Kineosporia</taxon>
    </lineage>
</organism>
<sequence>MTQRPRGAVTTVLPFFRNRWTRGLAVALVVLVAAAGTTGARLYSFPRTDTLDDDSRVDAVLALGGRPETALYAQGLAERGITPVVLISNPYPREPAFHQVHDLCASKPTGYRLICFDPSPRTTRGEARELGRLAAENGWDEVAVVAARYHISRARTITARCFPGTLYLVEAPLHIPAVNWSYQYVRQTLGYVKVAFQQGC</sequence>
<comment type="caution">
    <text evidence="1">The sequence shown here is derived from an EMBL/GenBank/DDBJ whole genome shotgun (WGS) entry which is preliminary data.</text>
</comment>
<evidence type="ECO:0008006" key="3">
    <source>
        <dbReference type="Google" id="ProtNLM"/>
    </source>
</evidence>
<evidence type="ECO:0000313" key="2">
    <source>
        <dbReference type="Proteomes" id="UP001197247"/>
    </source>
</evidence>
<proteinExistence type="predicted"/>
<reference evidence="1 2" key="1">
    <citation type="submission" date="2021-05" db="EMBL/GenBank/DDBJ databases">
        <title>Kineosporia and Streptomyces sp. nov. two new marine actinobacteria isolated from Coral.</title>
        <authorList>
            <person name="Buangrab K."/>
            <person name="Sutthacheep M."/>
            <person name="Yeemin T."/>
            <person name="Harunari E."/>
            <person name="Igarashi Y."/>
            <person name="Kanchanasin P."/>
            <person name="Tanasupawat S."/>
            <person name="Phongsopitanun W."/>
        </authorList>
    </citation>
    <scope>NUCLEOTIDE SEQUENCE [LARGE SCALE GENOMIC DNA]</scope>
    <source>
        <strain evidence="1 2">J2-2</strain>
    </source>
</reference>
<accession>A0ABS5THV8</accession>
<name>A0ABS5THV8_9ACTN</name>
<dbReference type="EMBL" id="JAHBAY010000006">
    <property type="protein sequence ID" value="MBT0770657.1"/>
    <property type="molecule type" value="Genomic_DNA"/>
</dbReference>
<evidence type="ECO:0000313" key="1">
    <source>
        <dbReference type="EMBL" id="MBT0770657.1"/>
    </source>
</evidence>
<dbReference type="Proteomes" id="UP001197247">
    <property type="component" value="Unassembled WGS sequence"/>
</dbReference>
<protein>
    <recommendedName>
        <fullName evidence="3">DUF218 domain-containing protein</fullName>
    </recommendedName>
</protein>
<dbReference type="RefSeq" id="WP_214156940.1">
    <property type="nucleotide sequence ID" value="NZ_JAHBAY010000006.1"/>
</dbReference>
<keyword evidence="2" id="KW-1185">Reference proteome</keyword>